<organism evidence="2 3">
    <name type="scientific">Liparis tanakae</name>
    <name type="common">Tanaka's snailfish</name>
    <dbReference type="NCBI Taxonomy" id="230148"/>
    <lineage>
        <taxon>Eukaryota</taxon>
        <taxon>Metazoa</taxon>
        <taxon>Chordata</taxon>
        <taxon>Craniata</taxon>
        <taxon>Vertebrata</taxon>
        <taxon>Euteleostomi</taxon>
        <taxon>Actinopterygii</taxon>
        <taxon>Neopterygii</taxon>
        <taxon>Teleostei</taxon>
        <taxon>Neoteleostei</taxon>
        <taxon>Acanthomorphata</taxon>
        <taxon>Eupercaria</taxon>
        <taxon>Perciformes</taxon>
        <taxon>Cottioidei</taxon>
        <taxon>Cottales</taxon>
        <taxon>Liparidae</taxon>
        <taxon>Liparis</taxon>
    </lineage>
</organism>
<accession>A0A4Z2JBL9</accession>
<dbReference type="EMBL" id="SRLO01000013">
    <property type="protein sequence ID" value="TNN86702.1"/>
    <property type="molecule type" value="Genomic_DNA"/>
</dbReference>
<evidence type="ECO:0000313" key="3">
    <source>
        <dbReference type="Proteomes" id="UP000314294"/>
    </source>
</evidence>
<dbReference type="Proteomes" id="UP000314294">
    <property type="component" value="Unassembled WGS sequence"/>
</dbReference>
<proteinExistence type="predicted"/>
<reference evidence="2 3" key="1">
    <citation type="submission" date="2019-03" db="EMBL/GenBank/DDBJ databases">
        <title>First draft genome of Liparis tanakae, snailfish: a comprehensive survey of snailfish specific genes.</title>
        <authorList>
            <person name="Kim W."/>
            <person name="Song I."/>
            <person name="Jeong J.-H."/>
            <person name="Kim D."/>
            <person name="Kim S."/>
            <person name="Ryu S."/>
            <person name="Song J.Y."/>
            <person name="Lee S.K."/>
        </authorList>
    </citation>
    <scope>NUCLEOTIDE SEQUENCE [LARGE SCALE GENOMIC DNA]</scope>
    <source>
        <tissue evidence="2">Muscle</tissue>
    </source>
</reference>
<feature type="compositionally biased region" description="Low complexity" evidence="1">
    <location>
        <begin position="1"/>
        <end position="22"/>
    </location>
</feature>
<keyword evidence="3" id="KW-1185">Reference proteome</keyword>
<comment type="caution">
    <text evidence="2">The sequence shown here is derived from an EMBL/GenBank/DDBJ whole genome shotgun (WGS) entry which is preliminary data.</text>
</comment>
<sequence>MNQIPPVSAHPSAVSPSPQSPVGGNAAVTALVSSHPASCELCSSVVNRCIPYVQEKGCRTRAAFTANAPVQNISVIAGSLGEIPVIRPPSFLKLNHSFAAMHLRT</sequence>
<name>A0A4Z2JBL9_9TELE</name>
<gene>
    <name evidence="2" type="ORF">EYF80_002885</name>
</gene>
<evidence type="ECO:0000256" key="1">
    <source>
        <dbReference type="SAM" id="MobiDB-lite"/>
    </source>
</evidence>
<protein>
    <submittedName>
        <fullName evidence="2">Uncharacterized protein</fullName>
    </submittedName>
</protein>
<evidence type="ECO:0000313" key="2">
    <source>
        <dbReference type="EMBL" id="TNN86702.1"/>
    </source>
</evidence>
<feature type="region of interest" description="Disordered" evidence="1">
    <location>
        <begin position="1"/>
        <end position="23"/>
    </location>
</feature>
<dbReference type="AlphaFoldDB" id="A0A4Z2JBL9"/>